<feature type="compositionally biased region" description="Basic residues" evidence="1">
    <location>
        <begin position="77"/>
        <end position="96"/>
    </location>
</feature>
<dbReference type="OrthoDB" id="9010520at2"/>
<evidence type="ECO:0000256" key="1">
    <source>
        <dbReference type="SAM" id="MobiDB-lite"/>
    </source>
</evidence>
<evidence type="ECO:0000313" key="3">
    <source>
        <dbReference type="Proteomes" id="UP000199706"/>
    </source>
</evidence>
<name>A0A1G8JS78_9BURK</name>
<feature type="region of interest" description="Disordered" evidence="1">
    <location>
        <begin position="74"/>
        <end position="96"/>
    </location>
</feature>
<gene>
    <name evidence="2" type="ORF">SAMN05216466_12126</name>
</gene>
<dbReference type="Proteomes" id="UP000199706">
    <property type="component" value="Unassembled WGS sequence"/>
</dbReference>
<dbReference type="EMBL" id="FNCJ01000021">
    <property type="protein sequence ID" value="SDI34042.1"/>
    <property type="molecule type" value="Genomic_DNA"/>
</dbReference>
<dbReference type="AlphaFoldDB" id="A0A1G8JS78"/>
<evidence type="ECO:0000313" key="2">
    <source>
        <dbReference type="EMBL" id="SDI34042.1"/>
    </source>
</evidence>
<proteinExistence type="predicted"/>
<sequence>MSAFCQLERELAHISAMIVLLRDRMPLDTKSPVMDPAYWRARIRNAATQATLDGVLQQRVIDLIAQLDAIPGAPASRMRKQRRSRAKSRVVQKRDE</sequence>
<protein>
    <submittedName>
        <fullName evidence="2">Uncharacterized protein</fullName>
    </submittedName>
</protein>
<accession>A0A1G8JS78</accession>
<reference evidence="2 3" key="1">
    <citation type="submission" date="2016-10" db="EMBL/GenBank/DDBJ databases">
        <authorList>
            <person name="de Groot N.N."/>
        </authorList>
    </citation>
    <scope>NUCLEOTIDE SEQUENCE [LARGE SCALE GENOMIC DNA]</scope>
    <source>
        <strain evidence="2 3">LMG 2247</strain>
    </source>
</reference>
<organism evidence="2 3">
    <name type="scientific">Paraburkholderia phenazinium</name>
    <dbReference type="NCBI Taxonomy" id="60549"/>
    <lineage>
        <taxon>Bacteria</taxon>
        <taxon>Pseudomonadati</taxon>
        <taxon>Pseudomonadota</taxon>
        <taxon>Betaproteobacteria</taxon>
        <taxon>Burkholderiales</taxon>
        <taxon>Burkholderiaceae</taxon>
        <taxon>Paraburkholderia</taxon>
    </lineage>
</organism>
<dbReference type="RefSeq" id="WP_090692285.1">
    <property type="nucleotide sequence ID" value="NZ_CADERL010000030.1"/>
</dbReference>